<feature type="compositionally biased region" description="Low complexity" evidence="1">
    <location>
        <begin position="7"/>
        <end position="19"/>
    </location>
</feature>
<evidence type="ECO:0000313" key="2">
    <source>
        <dbReference type="EMBL" id="MCI25173.1"/>
    </source>
</evidence>
<dbReference type="Proteomes" id="UP000265520">
    <property type="component" value="Unassembled WGS sequence"/>
</dbReference>
<keyword evidence="3" id="KW-1185">Reference proteome</keyword>
<dbReference type="EMBL" id="LXQA010145672">
    <property type="protein sequence ID" value="MCI25173.1"/>
    <property type="molecule type" value="Genomic_DNA"/>
</dbReference>
<accession>A0A392QL76</accession>
<evidence type="ECO:0000256" key="1">
    <source>
        <dbReference type="SAM" id="MobiDB-lite"/>
    </source>
</evidence>
<organism evidence="2 3">
    <name type="scientific">Trifolium medium</name>
    <dbReference type="NCBI Taxonomy" id="97028"/>
    <lineage>
        <taxon>Eukaryota</taxon>
        <taxon>Viridiplantae</taxon>
        <taxon>Streptophyta</taxon>
        <taxon>Embryophyta</taxon>
        <taxon>Tracheophyta</taxon>
        <taxon>Spermatophyta</taxon>
        <taxon>Magnoliopsida</taxon>
        <taxon>eudicotyledons</taxon>
        <taxon>Gunneridae</taxon>
        <taxon>Pentapetalae</taxon>
        <taxon>rosids</taxon>
        <taxon>fabids</taxon>
        <taxon>Fabales</taxon>
        <taxon>Fabaceae</taxon>
        <taxon>Papilionoideae</taxon>
        <taxon>50 kb inversion clade</taxon>
        <taxon>NPAAA clade</taxon>
        <taxon>Hologalegina</taxon>
        <taxon>IRL clade</taxon>
        <taxon>Trifolieae</taxon>
        <taxon>Trifolium</taxon>
    </lineage>
</organism>
<reference evidence="2 3" key="1">
    <citation type="journal article" date="2018" name="Front. Plant Sci.">
        <title>Red Clover (Trifolium pratense) and Zigzag Clover (T. medium) - A Picture of Genomic Similarities and Differences.</title>
        <authorList>
            <person name="Dluhosova J."/>
            <person name="Istvanek J."/>
            <person name="Nedelnik J."/>
            <person name="Repkova J."/>
        </authorList>
    </citation>
    <scope>NUCLEOTIDE SEQUENCE [LARGE SCALE GENOMIC DNA]</scope>
    <source>
        <strain evidence="3">cv. 10/8</strain>
        <tissue evidence="2">Leaf</tissue>
    </source>
</reference>
<feature type="region of interest" description="Disordered" evidence="1">
    <location>
        <begin position="1"/>
        <end position="21"/>
    </location>
</feature>
<evidence type="ECO:0000313" key="3">
    <source>
        <dbReference type="Proteomes" id="UP000265520"/>
    </source>
</evidence>
<comment type="caution">
    <text evidence="2">The sequence shown here is derived from an EMBL/GenBank/DDBJ whole genome shotgun (WGS) entry which is preliminary data.</text>
</comment>
<proteinExistence type="predicted"/>
<protein>
    <submittedName>
        <fullName evidence="2">Ethylene-responsive transcription factor ERF021-like</fullName>
    </submittedName>
</protein>
<dbReference type="AlphaFoldDB" id="A0A392QL76"/>
<name>A0A392QL76_9FABA</name>
<sequence length="86" mass="9715">MLAPPDNSGTGSVSSTNSVAPLTVRLSPSQIQAINDSPMDSPPTWMQMSHPFMMDDQTMLYGNHGYEFDENYEWEDMQQNDSLWDP</sequence>